<dbReference type="AlphaFoldDB" id="A0A6C0FQV6"/>
<dbReference type="RefSeq" id="WP_162355582.1">
    <property type="nucleotide sequence ID" value="NZ_CP048209.1"/>
</dbReference>
<feature type="domain" description="Hemerythrin-like" evidence="2">
    <location>
        <begin position="14"/>
        <end position="86"/>
    </location>
</feature>
<dbReference type="EMBL" id="CP048209">
    <property type="protein sequence ID" value="QHT59516.1"/>
    <property type="molecule type" value="Genomic_DNA"/>
</dbReference>
<gene>
    <name evidence="3" type="ORF">GXP70_05805</name>
</gene>
<evidence type="ECO:0000313" key="4">
    <source>
        <dbReference type="Proteomes" id="UP000476064"/>
    </source>
</evidence>
<dbReference type="Gene3D" id="1.20.120.520">
    <property type="entry name" value="nmb1532 protein domain like"/>
    <property type="match status" value="1"/>
</dbReference>
<name>A0A6C0FQV6_9BACL</name>
<feature type="coiled-coil region" evidence="1">
    <location>
        <begin position="13"/>
        <end position="40"/>
    </location>
</feature>
<evidence type="ECO:0000256" key="1">
    <source>
        <dbReference type="SAM" id="Coils"/>
    </source>
</evidence>
<organism evidence="3 4">
    <name type="scientific">Paenibacillus lycopersici</name>
    <dbReference type="NCBI Taxonomy" id="2704462"/>
    <lineage>
        <taxon>Bacteria</taxon>
        <taxon>Bacillati</taxon>
        <taxon>Bacillota</taxon>
        <taxon>Bacilli</taxon>
        <taxon>Bacillales</taxon>
        <taxon>Paenibacillaceae</taxon>
        <taxon>Paenibacillus</taxon>
    </lineage>
</organism>
<reference evidence="3 4" key="1">
    <citation type="submission" date="2020-01" db="EMBL/GenBank/DDBJ databases">
        <title>Paenibacillus sp. nov., isolated from tomato rhizosphere.</title>
        <authorList>
            <person name="Weon H.-Y."/>
            <person name="Lee S.A."/>
        </authorList>
    </citation>
    <scope>NUCLEOTIDE SEQUENCE [LARGE SCALE GENOMIC DNA]</scope>
    <source>
        <strain evidence="3 4">12200R-189</strain>
    </source>
</reference>
<proteinExistence type="predicted"/>
<keyword evidence="1" id="KW-0175">Coiled coil</keyword>
<keyword evidence="4" id="KW-1185">Reference proteome</keyword>
<evidence type="ECO:0000313" key="3">
    <source>
        <dbReference type="EMBL" id="QHT59516.1"/>
    </source>
</evidence>
<accession>A0A6C0FQV6</accession>
<dbReference type="KEGG" id="plyc:GXP70_05805"/>
<sequence>METDERITTPARLAELSDVLKTLQEEHRGLTQELHQFDMALQSADEAPVSGDGDWKRTVQALRTRASAFAEQLMRHLKIEDEKLLPGLQACFAEEDAAPSIRFSSLLMEQYFWSGLGYLNLFLEQTEQPVELRSAKDLKRTLYHLREALILLSEYFKVEKKYILRQAVSMLDEERMEG</sequence>
<dbReference type="Proteomes" id="UP000476064">
    <property type="component" value="Chromosome"/>
</dbReference>
<dbReference type="Pfam" id="PF01814">
    <property type="entry name" value="Hemerythrin"/>
    <property type="match status" value="1"/>
</dbReference>
<dbReference type="InterPro" id="IPR012312">
    <property type="entry name" value="Hemerythrin-like"/>
</dbReference>
<protein>
    <recommendedName>
        <fullName evidence="2">Hemerythrin-like domain-containing protein</fullName>
    </recommendedName>
</protein>
<evidence type="ECO:0000259" key="2">
    <source>
        <dbReference type="Pfam" id="PF01814"/>
    </source>
</evidence>